<protein>
    <submittedName>
        <fullName evidence="9">B-glycosyltransferase</fullName>
    </submittedName>
</protein>
<dbReference type="GO" id="GO:0005886">
    <property type="term" value="C:plasma membrane"/>
    <property type="evidence" value="ECO:0007669"/>
    <property type="project" value="TreeGrafter"/>
</dbReference>
<keyword evidence="3 9" id="KW-0808">Transferase</keyword>
<evidence type="ECO:0000256" key="2">
    <source>
        <dbReference type="ARBA" id="ARBA00022676"/>
    </source>
</evidence>
<sequence>MDISVVVPVYGCRSALPVLCERLNNTLSSIVNEYEIILVEDHCPQGSWESIKELCENDKRIKGIHLSRNFGQANAITAGIDICTGDWVVVMDCDLQDPPEAIVDLYKKAQEGYDVVFARRIQRKDTAVTLFLSRSFYRVLSYFTEEDIDPSIGNFSVSRRSVIENYCRMREQNRAYQMFIKWLGFRQTSIDIECEERYEGRSSYNMRKKIRFAVSLITTHSNKPLKLSIKLGFILSSLAMIYILVLIIQKIMGRDILAGWTSIIAAVVIMGGLILMMLGIVGIYIGNIFNEVKNRPIYVISEAINCENRYGGDSKKCSTD</sequence>
<accession>A0A011VYQ3</accession>
<feature type="transmembrane region" description="Helical" evidence="7">
    <location>
        <begin position="231"/>
        <end position="252"/>
    </location>
</feature>
<dbReference type="InterPro" id="IPR001173">
    <property type="entry name" value="Glyco_trans_2-like"/>
</dbReference>
<comment type="subcellular location">
    <subcellularLocation>
        <location evidence="1">Membrane</location>
        <topology evidence="1">Multi-pass membrane protein</topology>
    </subcellularLocation>
</comment>
<dbReference type="PANTHER" id="PTHR48090">
    <property type="entry name" value="UNDECAPRENYL-PHOSPHATE 4-DEOXY-4-FORMAMIDO-L-ARABINOSE TRANSFERASE-RELATED"/>
    <property type="match status" value="1"/>
</dbReference>
<dbReference type="InterPro" id="IPR029044">
    <property type="entry name" value="Nucleotide-diphossugar_trans"/>
</dbReference>
<evidence type="ECO:0000313" key="10">
    <source>
        <dbReference type="Proteomes" id="UP000021369"/>
    </source>
</evidence>
<dbReference type="AlphaFoldDB" id="A0A011VYQ3"/>
<proteinExistence type="predicted"/>
<dbReference type="OrthoDB" id="9807778at2"/>
<dbReference type="Gene3D" id="3.90.550.10">
    <property type="entry name" value="Spore Coat Polysaccharide Biosynthesis Protein SpsA, Chain A"/>
    <property type="match status" value="1"/>
</dbReference>
<keyword evidence="5 7" id="KW-1133">Transmembrane helix</keyword>
<evidence type="ECO:0000256" key="7">
    <source>
        <dbReference type="SAM" id="Phobius"/>
    </source>
</evidence>
<dbReference type="SUPFAM" id="SSF53448">
    <property type="entry name" value="Nucleotide-diphospho-sugar transferases"/>
    <property type="match status" value="1"/>
</dbReference>
<dbReference type="EMBL" id="JEOB01000001">
    <property type="protein sequence ID" value="EXM40461.1"/>
    <property type="molecule type" value="Genomic_DNA"/>
</dbReference>
<evidence type="ECO:0000259" key="8">
    <source>
        <dbReference type="Pfam" id="PF00535"/>
    </source>
</evidence>
<keyword evidence="2" id="KW-0328">Glycosyltransferase</keyword>
<keyword evidence="10" id="KW-1185">Reference proteome</keyword>
<feature type="transmembrane region" description="Helical" evidence="7">
    <location>
        <begin position="258"/>
        <end position="285"/>
    </location>
</feature>
<dbReference type="InterPro" id="IPR050256">
    <property type="entry name" value="Glycosyltransferase_2"/>
</dbReference>
<evidence type="ECO:0000256" key="3">
    <source>
        <dbReference type="ARBA" id="ARBA00022679"/>
    </source>
</evidence>
<comment type="caution">
    <text evidence="9">The sequence shown here is derived from an EMBL/GenBank/DDBJ whole genome shotgun (WGS) entry which is preliminary data.</text>
</comment>
<dbReference type="RefSeq" id="WP_013497182.1">
    <property type="nucleotide sequence ID" value="NZ_JEOB01000001.1"/>
</dbReference>
<dbReference type="Pfam" id="PF00535">
    <property type="entry name" value="Glycos_transf_2"/>
    <property type="match status" value="1"/>
</dbReference>
<evidence type="ECO:0000256" key="1">
    <source>
        <dbReference type="ARBA" id="ARBA00004141"/>
    </source>
</evidence>
<dbReference type="PANTHER" id="PTHR48090:SF1">
    <property type="entry name" value="PROPHAGE BACTOPRENOL GLUCOSYL TRANSFERASE HOMOLOG"/>
    <property type="match status" value="1"/>
</dbReference>
<dbReference type="Proteomes" id="UP000021369">
    <property type="component" value="Unassembled WGS sequence"/>
</dbReference>
<name>A0A011VYQ3_RUMAL</name>
<organism evidence="9 10">
    <name type="scientific">Ruminococcus albus SY3</name>
    <dbReference type="NCBI Taxonomy" id="1341156"/>
    <lineage>
        <taxon>Bacteria</taxon>
        <taxon>Bacillati</taxon>
        <taxon>Bacillota</taxon>
        <taxon>Clostridia</taxon>
        <taxon>Eubacteriales</taxon>
        <taxon>Oscillospiraceae</taxon>
        <taxon>Ruminococcus</taxon>
    </lineage>
</organism>
<keyword evidence="4 7" id="KW-0812">Transmembrane</keyword>
<dbReference type="PATRIC" id="fig|1341156.4.peg.702"/>
<evidence type="ECO:0000256" key="5">
    <source>
        <dbReference type="ARBA" id="ARBA00022989"/>
    </source>
</evidence>
<dbReference type="CDD" id="cd04187">
    <property type="entry name" value="DPM1_like_bac"/>
    <property type="match status" value="1"/>
</dbReference>
<keyword evidence="6 7" id="KW-0472">Membrane</keyword>
<evidence type="ECO:0000256" key="6">
    <source>
        <dbReference type="ARBA" id="ARBA00023136"/>
    </source>
</evidence>
<evidence type="ECO:0000256" key="4">
    <source>
        <dbReference type="ARBA" id="ARBA00022692"/>
    </source>
</evidence>
<gene>
    <name evidence="9" type="ORF">RASY3_00825</name>
</gene>
<evidence type="ECO:0000313" key="9">
    <source>
        <dbReference type="EMBL" id="EXM40461.1"/>
    </source>
</evidence>
<feature type="domain" description="Glycosyltransferase 2-like" evidence="8">
    <location>
        <begin position="4"/>
        <end position="163"/>
    </location>
</feature>
<reference evidence="9 10" key="1">
    <citation type="submission" date="2013-06" db="EMBL/GenBank/DDBJ databases">
        <title>Rumen cellulosomics: divergent fiber-degrading strategies revealed by comparative genome-wide analysis of six Ruminococcal strains.</title>
        <authorList>
            <person name="Dassa B."/>
            <person name="Borovok I."/>
            <person name="Lamed R."/>
            <person name="Flint H."/>
            <person name="Yeoman C.J."/>
            <person name="White B."/>
            <person name="Bayer E.A."/>
        </authorList>
    </citation>
    <scope>NUCLEOTIDE SEQUENCE [LARGE SCALE GENOMIC DNA]</scope>
    <source>
        <strain evidence="9 10">SY3</strain>
    </source>
</reference>
<dbReference type="GO" id="GO:0016757">
    <property type="term" value="F:glycosyltransferase activity"/>
    <property type="evidence" value="ECO:0007669"/>
    <property type="project" value="UniProtKB-KW"/>
</dbReference>